<dbReference type="PRINTS" id="PR00080">
    <property type="entry name" value="SDRFAMILY"/>
</dbReference>
<gene>
    <name evidence="5" type="ORF">NUM_33220</name>
</gene>
<dbReference type="PROSITE" id="PS00061">
    <property type="entry name" value="ADH_SHORT"/>
    <property type="match status" value="1"/>
</dbReference>
<dbReference type="Gene3D" id="3.40.50.720">
    <property type="entry name" value="NAD(P)-binding Rossmann-like Domain"/>
    <property type="match status" value="1"/>
</dbReference>
<keyword evidence="2" id="KW-0560">Oxidoreductase</keyword>
<organism evidence="5 6">
    <name type="scientific">Actinocatenispora comari</name>
    <dbReference type="NCBI Taxonomy" id="2807577"/>
    <lineage>
        <taxon>Bacteria</taxon>
        <taxon>Bacillati</taxon>
        <taxon>Actinomycetota</taxon>
        <taxon>Actinomycetes</taxon>
        <taxon>Micromonosporales</taxon>
        <taxon>Micromonosporaceae</taxon>
        <taxon>Actinocatenispora</taxon>
    </lineage>
</organism>
<comment type="caution">
    <text evidence="5">The sequence shown here is derived from an EMBL/GenBank/DDBJ whole genome shotgun (WGS) entry which is preliminary data.</text>
</comment>
<evidence type="ECO:0000256" key="3">
    <source>
        <dbReference type="RuleBase" id="RU000363"/>
    </source>
</evidence>
<reference evidence="6" key="1">
    <citation type="journal article" date="2021" name="Int. J. Syst. Evol. Microbiol.">
        <title>Actinocatenispora comari sp. nov., an endophytic actinomycete isolated from aerial parts of Comarum salesowianum.</title>
        <authorList>
            <person name="Oyunbileg N."/>
            <person name="Iizaka Y."/>
            <person name="Hamada M."/>
            <person name="Davaapurev B.O."/>
            <person name="Fukumoto A."/>
            <person name="Tsetseg B."/>
            <person name="Kato F."/>
            <person name="Tamura T."/>
            <person name="Batkhuu J."/>
            <person name="Anzai Y."/>
        </authorList>
    </citation>
    <scope>NUCLEOTIDE SEQUENCE [LARGE SCALE GENOMIC DNA]</scope>
    <source>
        <strain evidence="6">NUM-2625</strain>
    </source>
</reference>
<dbReference type="PANTHER" id="PTHR43391:SF86">
    <property type="entry name" value="SHORT-CHAIN DEHYDROGENASE_REDUCTASE FAMILY PROTEIN"/>
    <property type="match status" value="1"/>
</dbReference>
<feature type="domain" description="Ketoreductase" evidence="4">
    <location>
        <begin position="8"/>
        <end position="182"/>
    </location>
</feature>
<evidence type="ECO:0000313" key="5">
    <source>
        <dbReference type="EMBL" id="GIL28068.1"/>
    </source>
</evidence>
<dbReference type="RefSeq" id="WP_207125795.1">
    <property type="nucleotide sequence ID" value="NZ_BOPO01000055.1"/>
</dbReference>
<dbReference type="PRINTS" id="PR00081">
    <property type="entry name" value="GDHRDH"/>
</dbReference>
<dbReference type="AlphaFoldDB" id="A0A8J4AG75"/>
<dbReference type="InterPro" id="IPR057326">
    <property type="entry name" value="KR_dom"/>
</dbReference>
<protein>
    <submittedName>
        <fullName evidence="5">Short-chain dehydrogenase/reductase</fullName>
    </submittedName>
</protein>
<dbReference type="Pfam" id="PF00106">
    <property type="entry name" value="adh_short"/>
    <property type="match status" value="1"/>
</dbReference>
<dbReference type="InterPro" id="IPR002347">
    <property type="entry name" value="SDR_fam"/>
</dbReference>
<accession>A0A8J4AG75</accession>
<dbReference type="SUPFAM" id="SSF51735">
    <property type="entry name" value="NAD(P)-binding Rossmann-fold domains"/>
    <property type="match status" value="1"/>
</dbReference>
<evidence type="ECO:0000259" key="4">
    <source>
        <dbReference type="SMART" id="SM00822"/>
    </source>
</evidence>
<dbReference type="PANTHER" id="PTHR43391">
    <property type="entry name" value="RETINOL DEHYDROGENASE-RELATED"/>
    <property type="match status" value="1"/>
</dbReference>
<dbReference type="InterPro" id="IPR036291">
    <property type="entry name" value="NAD(P)-bd_dom_sf"/>
</dbReference>
<dbReference type="InterPro" id="IPR020904">
    <property type="entry name" value="Sc_DH/Rdtase_CS"/>
</dbReference>
<dbReference type="GO" id="GO:0005829">
    <property type="term" value="C:cytosol"/>
    <property type="evidence" value="ECO:0007669"/>
    <property type="project" value="TreeGrafter"/>
</dbReference>
<dbReference type="Proteomes" id="UP000614996">
    <property type="component" value="Unassembled WGS sequence"/>
</dbReference>
<proteinExistence type="inferred from homology"/>
<evidence type="ECO:0000256" key="2">
    <source>
        <dbReference type="ARBA" id="ARBA00023002"/>
    </source>
</evidence>
<comment type="similarity">
    <text evidence="1 3">Belongs to the short-chain dehydrogenases/reductases (SDR) family.</text>
</comment>
<evidence type="ECO:0000313" key="6">
    <source>
        <dbReference type="Proteomes" id="UP000614996"/>
    </source>
</evidence>
<dbReference type="GO" id="GO:0016491">
    <property type="term" value="F:oxidoreductase activity"/>
    <property type="evidence" value="ECO:0007669"/>
    <property type="project" value="UniProtKB-KW"/>
</dbReference>
<dbReference type="SMART" id="SM00822">
    <property type="entry name" value="PKS_KR"/>
    <property type="match status" value="1"/>
</dbReference>
<name>A0A8J4AG75_9ACTN</name>
<dbReference type="EMBL" id="BOPO01000055">
    <property type="protein sequence ID" value="GIL28068.1"/>
    <property type="molecule type" value="Genomic_DNA"/>
</dbReference>
<evidence type="ECO:0000256" key="1">
    <source>
        <dbReference type="ARBA" id="ARBA00006484"/>
    </source>
</evidence>
<sequence length="271" mass="28921">MSAVPAAPTVLVTGASGGIGAATARLFARRGARVFGTSRRSRPDEDGVEMLVLDVRSAESVRACVGAVVDRCGRIDVLVNNAGVMCEGFAEETDLAAAQAVLDTNFFGTVRVTHAVLPGMRARRRGRIVNIGSLAGWIGEPGEGFYAASKAALARYSEALRHEVWHLGIAVSLVEPAAFTTDVLRASTPAPATIGDFDGPRENARRTLHESMRRGGDPRAAAERIVSVASASRPRGRYGVGSGSFWVPRARTLLPQRLFDNLVRRGYQLPR</sequence>
<dbReference type="CDD" id="cd05374">
    <property type="entry name" value="17beta-HSD-like_SDR_c"/>
    <property type="match status" value="1"/>
</dbReference>
<keyword evidence="6" id="KW-1185">Reference proteome</keyword>